<reference evidence="1 2" key="1">
    <citation type="submission" date="2023-08" db="EMBL/GenBank/DDBJ databases">
        <title>Bioegradation of LLDPE and BLDPE plastic by marine bacteria from coast plastic debris.</title>
        <authorList>
            <person name="Rong Z."/>
        </authorList>
    </citation>
    <scope>NUCLEOTIDE SEQUENCE [LARGE SCALE GENOMIC DNA]</scope>
    <source>
        <strain evidence="1 2">Z-2</strain>
    </source>
</reference>
<organism evidence="1 2">
    <name type="scientific">Gordonia westfalica</name>
    <dbReference type="NCBI Taxonomy" id="158898"/>
    <lineage>
        <taxon>Bacteria</taxon>
        <taxon>Bacillati</taxon>
        <taxon>Actinomycetota</taxon>
        <taxon>Actinomycetes</taxon>
        <taxon>Mycobacteriales</taxon>
        <taxon>Gordoniaceae</taxon>
        <taxon>Gordonia</taxon>
    </lineage>
</organism>
<keyword evidence="2" id="KW-1185">Reference proteome</keyword>
<gene>
    <name evidence="1" type="ORF">RD149_15005</name>
</gene>
<name>A0ABU2GUE3_9ACTN</name>
<sequence length="309" mass="33653">MDPRADSAFWAKRVDDDDPISWTIIIPGNSAGDFKPYWDWENATDSCKEMELAIGIGRPHTFQASGVFRIFTEVTTPRGANPISEAASDIQSPGNDCPIGVDPASWCMGLDTSRGQGAVTLLRPNTGKPFPGSWHWNGATGIADWENAKCTTYGNIRTAYNRVRASVGSCEVWEYPSDNGGRGQNFSQGRIYWHPNTGAYGIWGKIGEAYALAGATAGPLKYPKSDEIKCPTKACWFNRFETGNIYWSAATGAHAVYGAIFAAYGRNGYENGRFGLPTSDEFAVNGGRQVNFQGGWNRWLSATNSIVTS</sequence>
<comment type="caution">
    <text evidence="1">The sequence shown here is derived from an EMBL/GenBank/DDBJ whole genome shotgun (WGS) entry which is preliminary data.</text>
</comment>
<dbReference type="Pfam" id="PF08310">
    <property type="entry name" value="LGFP"/>
    <property type="match status" value="2"/>
</dbReference>
<proteinExistence type="predicted"/>
<dbReference type="EMBL" id="JAVLUS010000011">
    <property type="protein sequence ID" value="MDS1115072.1"/>
    <property type="molecule type" value="Genomic_DNA"/>
</dbReference>
<evidence type="ECO:0000313" key="1">
    <source>
        <dbReference type="EMBL" id="MDS1115072.1"/>
    </source>
</evidence>
<evidence type="ECO:0000313" key="2">
    <source>
        <dbReference type="Proteomes" id="UP001265083"/>
    </source>
</evidence>
<protein>
    <recommendedName>
        <fullName evidence="3">LGFP repeat-containing protein</fullName>
    </recommendedName>
</protein>
<dbReference type="InterPro" id="IPR013207">
    <property type="entry name" value="LGFP"/>
</dbReference>
<accession>A0ABU2GUE3</accession>
<dbReference type="Proteomes" id="UP001265083">
    <property type="component" value="Unassembled WGS sequence"/>
</dbReference>
<evidence type="ECO:0008006" key="3">
    <source>
        <dbReference type="Google" id="ProtNLM"/>
    </source>
</evidence>
<dbReference type="RefSeq" id="WP_310951096.1">
    <property type="nucleotide sequence ID" value="NZ_JAVLUS010000011.1"/>
</dbReference>